<dbReference type="AlphaFoldDB" id="A0A371HTC2"/>
<evidence type="ECO:0000256" key="3">
    <source>
        <dbReference type="ARBA" id="ARBA00022617"/>
    </source>
</evidence>
<evidence type="ECO:0000313" key="11">
    <source>
        <dbReference type="Proteomes" id="UP000257109"/>
    </source>
</evidence>
<keyword evidence="6 8" id="KW-0408">Iron</keyword>
<keyword evidence="5 9" id="KW-0560">Oxidoreductase</keyword>
<evidence type="ECO:0000256" key="6">
    <source>
        <dbReference type="ARBA" id="ARBA00023004"/>
    </source>
</evidence>
<dbReference type="InterPro" id="IPR002401">
    <property type="entry name" value="Cyt_P450_E_grp-I"/>
</dbReference>
<evidence type="ECO:0000256" key="7">
    <source>
        <dbReference type="ARBA" id="ARBA00023033"/>
    </source>
</evidence>
<name>A0A371HTC2_MUCPR</name>
<proteinExistence type="inferred from homology"/>
<dbReference type="GO" id="GO:0016705">
    <property type="term" value="F:oxidoreductase activity, acting on paired donors, with incorporation or reduction of molecular oxygen"/>
    <property type="evidence" value="ECO:0007669"/>
    <property type="project" value="InterPro"/>
</dbReference>
<gene>
    <name evidence="10" type="primary">CYP71B37</name>
    <name evidence="10" type="ORF">CR513_10067</name>
</gene>
<keyword evidence="11" id="KW-1185">Reference proteome</keyword>
<keyword evidence="7 9" id="KW-0503">Monooxygenase</keyword>
<dbReference type="FunFam" id="1.10.630.10:FF:000126">
    <property type="entry name" value="Predicted protein"/>
    <property type="match status" value="1"/>
</dbReference>
<accession>A0A371HTC2</accession>
<comment type="caution">
    <text evidence="10">The sequence shown here is derived from an EMBL/GenBank/DDBJ whole genome shotgun (WGS) entry which is preliminary data.</text>
</comment>
<dbReference type="PANTHER" id="PTHR47952:SF3">
    <property type="entry name" value="CYTOCHROME P450 71B3-LIKE"/>
    <property type="match status" value="1"/>
</dbReference>
<dbReference type="GO" id="GO:0004497">
    <property type="term" value="F:monooxygenase activity"/>
    <property type="evidence" value="ECO:0007669"/>
    <property type="project" value="UniProtKB-KW"/>
</dbReference>
<protein>
    <submittedName>
        <fullName evidence="10">Cytochrome P450 71B37</fullName>
    </submittedName>
</protein>
<dbReference type="OrthoDB" id="1055148at2759"/>
<evidence type="ECO:0000256" key="1">
    <source>
        <dbReference type="ARBA" id="ARBA00001971"/>
    </source>
</evidence>
<feature type="non-terminal residue" evidence="10">
    <location>
        <position position="1"/>
    </location>
</feature>
<dbReference type="PRINTS" id="PR00463">
    <property type="entry name" value="EP450I"/>
</dbReference>
<dbReference type="SUPFAM" id="SSF48264">
    <property type="entry name" value="Cytochrome P450"/>
    <property type="match status" value="1"/>
</dbReference>
<dbReference type="STRING" id="157652.A0A371HTC2"/>
<dbReference type="PANTHER" id="PTHR47952">
    <property type="entry name" value="TRYPTAMINE 5-HYDROXYLASE"/>
    <property type="match status" value="1"/>
</dbReference>
<dbReference type="InterPro" id="IPR001128">
    <property type="entry name" value="Cyt_P450"/>
</dbReference>
<dbReference type="PRINTS" id="PR00385">
    <property type="entry name" value="P450"/>
</dbReference>
<dbReference type="PROSITE" id="PS00086">
    <property type="entry name" value="CYTOCHROME_P450"/>
    <property type="match status" value="1"/>
</dbReference>
<reference evidence="10" key="1">
    <citation type="submission" date="2018-05" db="EMBL/GenBank/DDBJ databases">
        <title>Draft genome of Mucuna pruriens seed.</title>
        <authorList>
            <person name="Nnadi N.E."/>
            <person name="Vos R."/>
            <person name="Hasami M.H."/>
            <person name="Devisetty U.K."/>
            <person name="Aguiy J.C."/>
        </authorList>
    </citation>
    <scope>NUCLEOTIDE SEQUENCE [LARGE SCALE GENOMIC DNA]</scope>
    <source>
        <strain evidence="10">JCA_2017</strain>
    </source>
</reference>
<dbReference type="Pfam" id="PF00067">
    <property type="entry name" value="p450"/>
    <property type="match status" value="1"/>
</dbReference>
<evidence type="ECO:0000256" key="8">
    <source>
        <dbReference type="PIRSR" id="PIRSR602401-1"/>
    </source>
</evidence>
<dbReference type="InterPro" id="IPR017972">
    <property type="entry name" value="Cyt_P450_CS"/>
</dbReference>
<evidence type="ECO:0000313" key="10">
    <source>
        <dbReference type="EMBL" id="RDY06017.1"/>
    </source>
</evidence>
<sequence>MTALMKNPRVMKKAQEEIRNMFGGKGFIEEDDIQKLPYLKAVIKETMRLYPPVPLLLPRESVKRCSIAGYEIPEKTIVYVNAWAVHRDPKTWKEPEEFYPERFLDSEIDFRGCDFELIPFGSGRRICPGMHMGIITVELVLSNLLYSFDWEMPQGMKREDIDTQMLPGYVQHKKNPLCLVAKRYL</sequence>
<dbReference type="Gene3D" id="1.10.630.10">
    <property type="entry name" value="Cytochrome P450"/>
    <property type="match status" value="1"/>
</dbReference>
<feature type="binding site" description="axial binding residue" evidence="8">
    <location>
        <position position="127"/>
    </location>
    <ligand>
        <name>heme</name>
        <dbReference type="ChEBI" id="CHEBI:30413"/>
    </ligand>
    <ligandPart>
        <name>Fe</name>
        <dbReference type="ChEBI" id="CHEBI:18248"/>
    </ligandPart>
</feature>
<organism evidence="10 11">
    <name type="scientific">Mucuna pruriens</name>
    <name type="common">Velvet bean</name>
    <name type="synonym">Dolichos pruriens</name>
    <dbReference type="NCBI Taxonomy" id="157652"/>
    <lineage>
        <taxon>Eukaryota</taxon>
        <taxon>Viridiplantae</taxon>
        <taxon>Streptophyta</taxon>
        <taxon>Embryophyta</taxon>
        <taxon>Tracheophyta</taxon>
        <taxon>Spermatophyta</taxon>
        <taxon>Magnoliopsida</taxon>
        <taxon>eudicotyledons</taxon>
        <taxon>Gunneridae</taxon>
        <taxon>Pentapetalae</taxon>
        <taxon>rosids</taxon>
        <taxon>fabids</taxon>
        <taxon>Fabales</taxon>
        <taxon>Fabaceae</taxon>
        <taxon>Papilionoideae</taxon>
        <taxon>50 kb inversion clade</taxon>
        <taxon>NPAAA clade</taxon>
        <taxon>indigoferoid/millettioid clade</taxon>
        <taxon>Phaseoleae</taxon>
        <taxon>Mucuna</taxon>
    </lineage>
</organism>
<dbReference type="GO" id="GO:0005506">
    <property type="term" value="F:iron ion binding"/>
    <property type="evidence" value="ECO:0007669"/>
    <property type="project" value="InterPro"/>
</dbReference>
<dbReference type="Proteomes" id="UP000257109">
    <property type="component" value="Unassembled WGS sequence"/>
</dbReference>
<dbReference type="EMBL" id="QJKJ01001763">
    <property type="protein sequence ID" value="RDY06017.1"/>
    <property type="molecule type" value="Genomic_DNA"/>
</dbReference>
<keyword evidence="4 8" id="KW-0479">Metal-binding</keyword>
<evidence type="ECO:0000256" key="2">
    <source>
        <dbReference type="ARBA" id="ARBA00010617"/>
    </source>
</evidence>
<comment type="similarity">
    <text evidence="2 9">Belongs to the cytochrome P450 family.</text>
</comment>
<dbReference type="InterPro" id="IPR036396">
    <property type="entry name" value="Cyt_P450_sf"/>
</dbReference>
<evidence type="ECO:0000256" key="4">
    <source>
        <dbReference type="ARBA" id="ARBA00022723"/>
    </source>
</evidence>
<keyword evidence="3 8" id="KW-0349">Heme</keyword>
<dbReference type="GO" id="GO:0020037">
    <property type="term" value="F:heme binding"/>
    <property type="evidence" value="ECO:0007669"/>
    <property type="project" value="InterPro"/>
</dbReference>
<evidence type="ECO:0000256" key="9">
    <source>
        <dbReference type="RuleBase" id="RU000461"/>
    </source>
</evidence>
<evidence type="ECO:0000256" key="5">
    <source>
        <dbReference type="ARBA" id="ARBA00023002"/>
    </source>
</evidence>
<comment type="cofactor">
    <cofactor evidence="1 8">
        <name>heme</name>
        <dbReference type="ChEBI" id="CHEBI:30413"/>
    </cofactor>
</comment>